<gene>
    <name evidence="1" type="ORF">NE686_17120</name>
</gene>
<reference evidence="1 2" key="1">
    <citation type="submission" date="2022-06" db="EMBL/GenBank/DDBJ databases">
        <title>Isolation of gut microbiota from human fecal samples.</title>
        <authorList>
            <person name="Pamer E.G."/>
            <person name="Barat B."/>
            <person name="Waligurski E."/>
            <person name="Medina S."/>
            <person name="Paddock L."/>
            <person name="Mostad J."/>
        </authorList>
    </citation>
    <scope>NUCLEOTIDE SEQUENCE [LARGE SCALE GENOMIC DNA]</scope>
    <source>
        <strain evidence="1 2">DFI.7.95</strain>
    </source>
</reference>
<sequence>MIIEYLSKKEYSIPKNIPITTKSKYAEVIEKRYAKYLDVIAMCGAFCMIDQFSRLIEAFNKDKEYTRNSVNRYSTVITKRLEELGFIGSGYLSKYKYIYLRQPAFALYEGDYLNHRRLNIKNDLKTDKFLNSIIKVEYLIDYDDYFHYKTLNKQLLDITSEVLKLITSSGNNYRFDTTTIKRIIELGEYDKIKKIINNTRENNTRLGIVRFIWGELGREYKKLGMQGQTISNEPFYLKLNLLEDGSITLHYVPIIIIFDTARDLEYYSSQSNKFFHSMFNLKGNTTHTIKETFINTKELGYSHFNRVGYTVRVIGSDKEFLEKKIGILNKPYHGNNEYSPLVDPCSYIPVDVNKYLKYSSKNYNKDDIFRSINGRIQELSVNKIDVNDIFKQ</sequence>
<organism evidence="1 2">
    <name type="scientific">Tissierella carlieri</name>
    <dbReference type="NCBI Taxonomy" id="689904"/>
    <lineage>
        <taxon>Bacteria</taxon>
        <taxon>Bacillati</taxon>
        <taxon>Bacillota</taxon>
        <taxon>Tissierellia</taxon>
        <taxon>Tissierellales</taxon>
        <taxon>Tissierellaceae</taxon>
        <taxon>Tissierella</taxon>
    </lineage>
</organism>
<protein>
    <submittedName>
        <fullName evidence="1">Uncharacterized protein</fullName>
    </submittedName>
</protein>
<evidence type="ECO:0000313" key="2">
    <source>
        <dbReference type="Proteomes" id="UP001524478"/>
    </source>
</evidence>
<dbReference type="Proteomes" id="UP001524478">
    <property type="component" value="Unassembled WGS sequence"/>
</dbReference>
<dbReference type="RefSeq" id="WP_256312416.1">
    <property type="nucleotide sequence ID" value="NZ_JANGAC010000016.1"/>
</dbReference>
<dbReference type="EMBL" id="JANGAC010000016">
    <property type="protein sequence ID" value="MCQ4924826.1"/>
    <property type="molecule type" value="Genomic_DNA"/>
</dbReference>
<evidence type="ECO:0000313" key="1">
    <source>
        <dbReference type="EMBL" id="MCQ4924826.1"/>
    </source>
</evidence>
<name>A0ABT1SEE9_9FIRM</name>
<proteinExistence type="predicted"/>
<accession>A0ABT1SEE9</accession>
<keyword evidence="2" id="KW-1185">Reference proteome</keyword>
<comment type="caution">
    <text evidence="1">The sequence shown here is derived from an EMBL/GenBank/DDBJ whole genome shotgun (WGS) entry which is preliminary data.</text>
</comment>